<sequence length="457" mass="51532">MTPEQVLSLLDLHASRTFPHTWKTVSRRRRQLAHRMPVNRKQIRRANYAAIQTLYHQRRKDAASAVLDGSWKDLYKGNCGLPPDAEQYWKQVLSAPKHVDSRPSRVIVPSDWSLIEPITGEEVGRTVRSMGNSSPGLDKLTPRMLRRFNANVLGIPSLSATIPMQRRVRMVKLLSTQCRVLRNVVNDSAFGKVVRDLSLPIRVHGSCVNTKEELVAAWGDSLHNSVDGRGLRELVASPLSNRWLVFPERVFSRIFIRGIQLRCNLLRTRVRSARHGHGGQTILCRGNCGQPDSLVHILQSCWITHDARCARHNRVARELAKRLRRLGYTVFEELRAPTSTSFIKPDLIAVRERRATVIDVSIVSDGRGVTVWNEKKQKYGADEFSLAIISALRAIGCDVDFLVHQPMIISYRGICFPQSAEAVIGLGLSKVTVSDLCLLAIVGSLRAYDTFMRGTWR</sequence>
<proteinExistence type="predicted"/>
<dbReference type="EMBL" id="DF144822">
    <property type="protein sequence ID" value="GAA57531.1"/>
    <property type="molecule type" value="Genomic_DNA"/>
</dbReference>
<reference key="2">
    <citation type="submission" date="2011-10" db="EMBL/GenBank/DDBJ databases">
        <title>The genome and transcriptome sequence of Clonorchis sinensis provide insights into the carcinogenic liver fluke.</title>
        <authorList>
            <person name="Wang X."/>
            <person name="Huang Y."/>
            <person name="Chen W."/>
            <person name="Liu H."/>
            <person name="Guo L."/>
            <person name="Chen Y."/>
            <person name="Luo F."/>
            <person name="Zhou W."/>
            <person name="Sun J."/>
            <person name="Mao Q."/>
            <person name="Liang P."/>
            <person name="Zhou C."/>
            <person name="Tian Y."/>
            <person name="Men J."/>
            <person name="Lv X."/>
            <person name="Huang L."/>
            <person name="Zhou J."/>
            <person name="Hu Y."/>
            <person name="Li R."/>
            <person name="Zhang F."/>
            <person name="Lei H."/>
            <person name="Li X."/>
            <person name="Hu X."/>
            <person name="Liang C."/>
            <person name="Xu J."/>
            <person name="Wu Z."/>
            <person name="Yu X."/>
        </authorList>
    </citation>
    <scope>NUCLEOTIDE SEQUENCE</scope>
    <source>
        <strain>Henan</strain>
    </source>
</reference>
<gene>
    <name evidence="1" type="ORF">CLF_112853</name>
</gene>
<name>G7YX51_CLOSI</name>
<protein>
    <submittedName>
        <fullName evidence="1">Retrovirus-related Pol polyprotein from type-1 retrotransposable element R2</fullName>
    </submittedName>
</protein>
<evidence type="ECO:0000313" key="1">
    <source>
        <dbReference type="EMBL" id="GAA57531.1"/>
    </source>
</evidence>
<dbReference type="Proteomes" id="UP000008909">
    <property type="component" value="Unassembled WGS sequence"/>
</dbReference>
<organism evidence="1 2">
    <name type="scientific">Clonorchis sinensis</name>
    <name type="common">Chinese liver fluke</name>
    <dbReference type="NCBI Taxonomy" id="79923"/>
    <lineage>
        <taxon>Eukaryota</taxon>
        <taxon>Metazoa</taxon>
        <taxon>Spiralia</taxon>
        <taxon>Lophotrochozoa</taxon>
        <taxon>Platyhelminthes</taxon>
        <taxon>Trematoda</taxon>
        <taxon>Digenea</taxon>
        <taxon>Opisthorchiida</taxon>
        <taxon>Opisthorchiata</taxon>
        <taxon>Opisthorchiidae</taxon>
        <taxon>Clonorchis</taxon>
    </lineage>
</organism>
<keyword evidence="2" id="KW-1185">Reference proteome</keyword>
<dbReference type="AlphaFoldDB" id="G7YX51"/>
<accession>G7YX51</accession>
<reference evidence="1" key="1">
    <citation type="journal article" date="2011" name="Genome Biol.">
        <title>The draft genome of the carcinogenic human liver fluke Clonorchis sinensis.</title>
        <authorList>
            <person name="Wang X."/>
            <person name="Chen W."/>
            <person name="Huang Y."/>
            <person name="Sun J."/>
            <person name="Men J."/>
            <person name="Liu H."/>
            <person name="Luo F."/>
            <person name="Guo L."/>
            <person name="Lv X."/>
            <person name="Deng C."/>
            <person name="Zhou C."/>
            <person name="Fan Y."/>
            <person name="Li X."/>
            <person name="Huang L."/>
            <person name="Hu Y."/>
            <person name="Liang C."/>
            <person name="Hu X."/>
            <person name="Xu J."/>
            <person name="Yu X."/>
        </authorList>
    </citation>
    <scope>NUCLEOTIDE SEQUENCE [LARGE SCALE GENOMIC DNA]</scope>
    <source>
        <strain evidence="1">Henan</strain>
    </source>
</reference>
<evidence type="ECO:0000313" key="2">
    <source>
        <dbReference type="Proteomes" id="UP000008909"/>
    </source>
</evidence>